<reference evidence="9" key="1">
    <citation type="submission" date="2022-05" db="EMBL/GenBank/DDBJ databases">
        <title>Single-amplified genomics reveal most streamlined microbe among free-living bacteria.</title>
        <authorList>
            <person name="Roda-Garcia J."/>
            <person name="Haro-Moreno J.M."/>
            <person name="Rodriguez-Valera F."/>
            <person name="Almagro-Moreno S."/>
            <person name="Lopez-Perez M."/>
        </authorList>
    </citation>
    <scope>NUCLEOTIDE SEQUENCE</scope>
    <source>
        <strain evidence="9">TMED112-D2-2</strain>
    </source>
</reference>
<dbReference type="Proteomes" id="UP001056381">
    <property type="component" value="Chromosome"/>
</dbReference>
<dbReference type="InterPro" id="IPR004869">
    <property type="entry name" value="MMPL_dom"/>
</dbReference>
<evidence type="ECO:0000256" key="3">
    <source>
        <dbReference type="ARBA" id="ARBA00022475"/>
    </source>
</evidence>
<feature type="transmembrane region" description="Helical" evidence="7">
    <location>
        <begin position="660"/>
        <end position="682"/>
    </location>
</feature>
<feature type="transmembrane region" description="Helical" evidence="7">
    <location>
        <begin position="724"/>
        <end position="745"/>
    </location>
</feature>
<keyword evidence="6 7" id="KW-0472">Membrane</keyword>
<keyword evidence="5 7" id="KW-1133">Transmembrane helix</keyword>
<gene>
    <name evidence="9" type="ORF">M9B40_03155</name>
</gene>
<comment type="subcellular location">
    <subcellularLocation>
        <location evidence="1">Cell membrane</location>
        <topology evidence="1">Multi-pass membrane protein</topology>
    </subcellularLocation>
</comment>
<evidence type="ECO:0000256" key="6">
    <source>
        <dbReference type="ARBA" id="ARBA00023136"/>
    </source>
</evidence>
<protein>
    <submittedName>
        <fullName evidence="9">MMPL family transporter</fullName>
    </submittedName>
</protein>
<keyword evidence="4 7" id="KW-0812">Transmembrane</keyword>
<dbReference type="PANTHER" id="PTHR33406:SF6">
    <property type="entry name" value="MEMBRANE PROTEIN YDGH-RELATED"/>
    <property type="match status" value="1"/>
</dbReference>
<feature type="domain" description="Membrane transport protein MMPL" evidence="8">
    <location>
        <begin position="105"/>
        <end position="358"/>
    </location>
</feature>
<organism evidence="9 10">
    <name type="scientific">SAR86 cluster bacterium</name>
    <dbReference type="NCBI Taxonomy" id="2030880"/>
    <lineage>
        <taxon>Bacteria</taxon>
        <taxon>Pseudomonadati</taxon>
        <taxon>Pseudomonadota</taxon>
        <taxon>Gammaproteobacteria</taxon>
        <taxon>SAR86 cluster</taxon>
    </lineage>
</organism>
<comment type="similarity">
    <text evidence="2">Belongs to the resistance-nodulation-cell division (RND) (TC 2.A.6) family. MmpL subfamily.</text>
</comment>
<dbReference type="SUPFAM" id="SSF82866">
    <property type="entry name" value="Multidrug efflux transporter AcrB transmembrane domain"/>
    <property type="match status" value="2"/>
</dbReference>
<dbReference type="AlphaFoldDB" id="A0A9Q8TXF6"/>
<keyword evidence="3" id="KW-1003">Cell membrane</keyword>
<feature type="transmembrane region" description="Helical" evidence="7">
    <location>
        <begin position="694"/>
        <end position="718"/>
    </location>
</feature>
<evidence type="ECO:0000259" key="8">
    <source>
        <dbReference type="Pfam" id="PF03176"/>
    </source>
</evidence>
<evidence type="ECO:0000256" key="4">
    <source>
        <dbReference type="ARBA" id="ARBA00022692"/>
    </source>
</evidence>
<dbReference type="GO" id="GO:0005886">
    <property type="term" value="C:plasma membrane"/>
    <property type="evidence" value="ECO:0007669"/>
    <property type="project" value="UniProtKB-SubCell"/>
</dbReference>
<sequence>MFKKLVSIYFNSINDRKFLYSAIILLGIFCSSLGINNFRFDASSETLILDNDVDYKIYEQTNDDFGSSDFLILAIQSSKEIFTLDNLQNLQNLRDKIQVIEGVDSVVSVFDAPILEQPKLSLIKSASNDKYLLEDELNLPLAKQELIDSPIFSELVISKDGKTLAFQINLDGKDNYDQTVIDIRSEIETFKNFNINLAGPSMIVFDTINFIKNDVITFGTITILVFFIFLYLIFRDFWPVTIILLNALIVMFISIGVMGLMDWPISIVSSNFLALLLITSIAISIHILAKVQTDVDKNISTSKSLSDIFMPCLFTALTTIVGFASLILSDIKPVIDFGKMMSVGVLLNLLSSFLFIPLALELKNIKSITQKNIADFVYNNGYVQSKGFIKKTWIPFLLIFIPLIIYLPTNLKVENKFIDYFNKETEIYKGMETIDKNLGGTTPFDIILSLPEAIEEVDEEDLFFSENSETAKYWWKKDNMDKLQKVQNEVSKIDELGKVLSIANGIELAQNLNNNQPLGDLELAFVRNSLLDSERAQKVLETFIDETEKSTKIFARTIDSSPNLNRNELINSIDKILQKNFEGTEIDYQITGLGVLYNNLLQSLFSSQIKTLSFVLVSIFLMVSLLFRSLLVGFSVMFIPSISVGVVMSSMSILNIPLDIMTITIASICVGMSVDYAIHFAWRYLKENDEKRTLLSAGRAILITGSTIIMGFLVFLFSNFNPTILFGVFSGIAIFFAMFLSIYLLPRILDLQSK</sequence>
<proteinExistence type="inferred from homology"/>
<evidence type="ECO:0000256" key="2">
    <source>
        <dbReference type="ARBA" id="ARBA00010157"/>
    </source>
</evidence>
<evidence type="ECO:0000256" key="7">
    <source>
        <dbReference type="SAM" id="Phobius"/>
    </source>
</evidence>
<feature type="transmembrane region" description="Helical" evidence="7">
    <location>
        <begin position="614"/>
        <end position="640"/>
    </location>
</feature>
<feature type="transmembrane region" description="Helical" evidence="7">
    <location>
        <begin position="18"/>
        <end position="38"/>
    </location>
</feature>
<keyword evidence="10" id="KW-1185">Reference proteome</keyword>
<dbReference type="Pfam" id="PF03176">
    <property type="entry name" value="MMPL"/>
    <property type="match status" value="2"/>
</dbReference>
<feature type="transmembrane region" description="Helical" evidence="7">
    <location>
        <begin position="240"/>
        <end position="260"/>
    </location>
</feature>
<dbReference type="PANTHER" id="PTHR33406">
    <property type="entry name" value="MEMBRANE PROTEIN MJ1562-RELATED"/>
    <property type="match status" value="1"/>
</dbReference>
<dbReference type="EMBL" id="CP097966">
    <property type="protein sequence ID" value="URQ62741.1"/>
    <property type="molecule type" value="Genomic_DNA"/>
</dbReference>
<feature type="transmembrane region" description="Helical" evidence="7">
    <location>
        <begin position="308"/>
        <end position="328"/>
    </location>
</feature>
<dbReference type="Gene3D" id="1.20.1640.10">
    <property type="entry name" value="Multidrug efflux transporter AcrB transmembrane domain"/>
    <property type="match status" value="2"/>
</dbReference>
<feature type="transmembrane region" description="Helical" evidence="7">
    <location>
        <begin position="215"/>
        <end position="234"/>
    </location>
</feature>
<feature type="transmembrane region" description="Helical" evidence="7">
    <location>
        <begin position="340"/>
        <end position="360"/>
    </location>
</feature>
<feature type="transmembrane region" description="Helical" evidence="7">
    <location>
        <begin position="272"/>
        <end position="288"/>
    </location>
</feature>
<feature type="transmembrane region" description="Helical" evidence="7">
    <location>
        <begin position="392"/>
        <end position="409"/>
    </location>
</feature>
<evidence type="ECO:0000313" key="10">
    <source>
        <dbReference type="Proteomes" id="UP001056381"/>
    </source>
</evidence>
<name>A0A9Q8TXF6_9GAMM</name>
<evidence type="ECO:0000256" key="1">
    <source>
        <dbReference type="ARBA" id="ARBA00004651"/>
    </source>
</evidence>
<feature type="domain" description="Membrane transport protein MMPL" evidence="8">
    <location>
        <begin position="566"/>
        <end position="751"/>
    </location>
</feature>
<evidence type="ECO:0000256" key="5">
    <source>
        <dbReference type="ARBA" id="ARBA00022989"/>
    </source>
</evidence>
<accession>A0A9Q8TXF6</accession>
<dbReference type="InterPro" id="IPR050545">
    <property type="entry name" value="Mycobact_MmpL"/>
</dbReference>
<evidence type="ECO:0000313" key="9">
    <source>
        <dbReference type="EMBL" id="URQ62741.1"/>
    </source>
</evidence>